<keyword evidence="2" id="KW-1185">Reference proteome</keyword>
<proteinExistence type="predicted"/>
<evidence type="ECO:0000313" key="2">
    <source>
        <dbReference type="Proteomes" id="UP001597040"/>
    </source>
</evidence>
<gene>
    <name evidence="1" type="ORF">ACFQ3N_02625</name>
</gene>
<dbReference type="Proteomes" id="UP001597040">
    <property type="component" value="Unassembled WGS sequence"/>
</dbReference>
<evidence type="ECO:0000313" key="1">
    <source>
        <dbReference type="EMBL" id="MFD1037320.1"/>
    </source>
</evidence>
<dbReference type="EMBL" id="JBHTKJ010000007">
    <property type="protein sequence ID" value="MFD1037320.1"/>
    <property type="molecule type" value="Genomic_DNA"/>
</dbReference>
<dbReference type="RefSeq" id="WP_390359272.1">
    <property type="nucleotide sequence ID" value="NZ_JBHTKJ010000007.1"/>
</dbReference>
<comment type="caution">
    <text evidence="1">The sequence shown here is derived from an EMBL/GenBank/DDBJ whole genome shotgun (WGS) entry which is preliminary data.</text>
</comment>
<sequence length="111" mass="13523">MENETMLKEILNALTSHSEQVNNKFGQMDKKFEQKFDQMDQKFEQKFEEMDKKFERKFEEMDKRFDRLETKVDGIRMDLTETQKTTNFLLGKIVQHDEKLLQLSEESEQYK</sequence>
<protein>
    <submittedName>
        <fullName evidence="1">Uncharacterized protein</fullName>
    </submittedName>
</protein>
<organism evidence="1 2">
    <name type="scientific">Virgibacillus byunsanensis</name>
    <dbReference type="NCBI Taxonomy" id="570945"/>
    <lineage>
        <taxon>Bacteria</taxon>
        <taxon>Bacillati</taxon>
        <taxon>Bacillota</taxon>
        <taxon>Bacilli</taxon>
        <taxon>Bacillales</taxon>
        <taxon>Bacillaceae</taxon>
        <taxon>Virgibacillus</taxon>
    </lineage>
</organism>
<accession>A0ABW3LG10</accession>
<reference evidence="2" key="1">
    <citation type="journal article" date="2019" name="Int. J. Syst. Evol. Microbiol.">
        <title>The Global Catalogue of Microorganisms (GCM) 10K type strain sequencing project: providing services to taxonomists for standard genome sequencing and annotation.</title>
        <authorList>
            <consortium name="The Broad Institute Genomics Platform"/>
            <consortium name="The Broad Institute Genome Sequencing Center for Infectious Disease"/>
            <person name="Wu L."/>
            <person name="Ma J."/>
        </authorList>
    </citation>
    <scope>NUCLEOTIDE SEQUENCE [LARGE SCALE GENOMIC DNA]</scope>
    <source>
        <strain evidence="2">CCUG 56754</strain>
    </source>
</reference>
<dbReference type="Gene3D" id="3.90.20.10">
    <property type="match status" value="1"/>
</dbReference>
<name>A0ABW3LG10_9BACI</name>